<accession>A0A6A6G8P9</accession>
<evidence type="ECO:0000256" key="1">
    <source>
        <dbReference type="SAM" id="Phobius"/>
    </source>
</evidence>
<evidence type="ECO:0000313" key="2">
    <source>
        <dbReference type="EMBL" id="KAF2221750.1"/>
    </source>
</evidence>
<reference evidence="3" key="1">
    <citation type="journal article" date="2020" name="Stud. Mycol.">
        <title>101 Dothideomycetes genomes: A test case for predicting lifestyles and emergence of pathogens.</title>
        <authorList>
            <person name="Haridas S."/>
            <person name="Albert R."/>
            <person name="Binder M."/>
            <person name="Bloem J."/>
            <person name="LaButti K."/>
            <person name="Salamov A."/>
            <person name="Andreopoulos B."/>
            <person name="Baker S."/>
            <person name="Barry K."/>
            <person name="Bills G."/>
            <person name="Bluhm B."/>
            <person name="Cannon C."/>
            <person name="Castanera R."/>
            <person name="Culley D."/>
            <person name="Daum C."/>
            <person name="Ezra D."/>
            <person name="Gonzalez J."/>
            <person name="Henrissat B."/>
            <person name="Kuo A."/>
            <person name="Liang C."/>
            <person name="Lipzen A."/>
            <person name="Lutzoni F."/>
            <person name="Magnuson J."/>
            <person name="Mondo S."/>
            <person name="Nolan M."/>
            <person name="Ohm R."/>
            <person name="Pangilinan J."/>
            <person name="Park H.-J."/>
            <person name="Ramirez L."/>
            <person name="Alfaro M."/>
            <person name="Sun H."/>
            <person name="Tritt A."/>
            <person name="Yoshinaga Y."/>
            <person name="Zwiers L.-H."/>
            <person name="Turgeon B."/>
            <person name="Goodwin S."/>
            <person name="Spatafora J."/>
            <person name="Crous P."/>
            <person name="Grigoriev I."/>
        </authorList>
    </citation>
    <scope>NUCLEOTIDE SEQUENCE [LARGE SCALE GENOMIC DNA]</scope>
    <source>
        <strain evidence="3">CECT 20119</strain>
    </source>
</reference>
<keyword evidence="3" id="KW-1185">Reference proteome</keyword>
<proteinExistence type="predicted"/>
<feature type="transmembrane region" description="Helical" evidence="1">
    <location>
        <begin position="56"/>
        <end position="77"/>
    </location>
</feature>
<feature type="transmembrane region" description="Helical" evidence="1">
    <location>
        <begin position="119"/>
        <end position="138"/>
    </location>
</feature>
<sequence length="197" mass="21724">MRKRAWLHCFIGQSPSDKLGLQIPLSCAASIMDRRHTTSTRPNNTTGTVSAAEWEWICVLATLVLLSLCVTAAYIAWLGSDWIITYLSICSICSFVVFLADLVRTLRGEPRTFNDEITIFDYVGGWPGLLLGFGMFGFEGRGNQARSQFALVVYCWAFLVVAFWLKAFVGFLYAKGYESGMKHGLADASKGLTGPIG</sequence>
<keyword evidence="1" id="KW-0812">Transmembrane</keyword>
<dbReference type="AlphaFoldDB" id="A0A6A6G8P9"/>
<keyword evidence="1" id="KW-0472">Membrane</keyword>
<gene>
    <name evidence="2" type="ORF">BDZ85DRAFT_264335</name>
</gene>
<evidence type="ECO:0000313" key="3">
    <source>
        <dbReference type="Proteomes" id="UP000799538"/>
    </source>
</evidence>
<name>A0A6A6G8P9_9PEZI</name>
<dbReference type="Proteomes" id="UP000799538">
    <property type="component" value="Unassembled WGS sequence"/>
</dbReference>
<feature type="transmembrane region" description="Helical" evidence="1">
    <location>
        <begin position="83"/>
        <end position="103"/>
    </location>
</feature>
<feature type="transmembrane region" description="Helical" evidence="1">
    <location>
        <begin position="150"/>
        <end position="174"/>
    </location>
</feature>
<organism evidence="2 3">
    <name type="scientific">Elsinoe ampelina</name>
    <dbReference type="NCBI Taxonomy" id="302913"/>
    <lineage>
        <taxon>Eukaryota</taxon>
        <taxon>Fungi</taxon>
        <taxon>Dikarya</taxon>
        <taxon>Ascomycota</taxon>
        <taxon>Pezizomycotina</taxon>
        <taxon>Dothideomycetes</taxon>
        <taxon>Dothideomycetidae</taxon>
        <taxon>Myriangiales</taxon>
        <taxon>Elsinoaceae</taxon>
        <taxon>Elsinoe</taxon>
    </lineage>
</organism>
<dbReference type="EMBL" id="ML992509">
    <property type="protein sequence ID" value="KAF2221750.1"/>
    <property type="molecule type" value="Genomic_DNA"/>
</dbReference>
<protein>
    <submittedName>
        <fullName evidence="2">Uncharacterized protein</fullName>
    </submittedName>
</protein>
<keyword evidence="1" id="KW-1133">Transmembrane helix</keyword>